<dbReference type="InterPro" id="IPR011970">
    <property type="entry name" value="MltB_2"/>
</dbReference>
<dbReference type="RefSeq" id="WP_073014758.1">
    <property type="nucleotide sequence ID" value="NZ_FRBW01000004.1"/>
</dbReference>
<evidence type="ECO:0000259" key="2">
    <source>
        <dbReference type="Pfam" id="PF13406"/>
    </source>
</evidence>
<dbReference type="GO" id="GO:0009253">
    <property type="term" value="P:peptidoglycan catabolic process"/>
    <property type="evidence" value="ECO:0007669"/>
    <property type="project" value="TreeGrafter"/>
</dbReference>
<gene>
    <name evidence="3" type="ORF">SAMN05444272_3679</name>
</gene>
<keyword evidence="4" id="KW-1185">Reference proteome</keyword>
<dbReference type="Pfam" id="PF13406">
    <property type="entry name" value="SLT_2"/>
    <property type="match status" value="1"/>
</dbReference>
<dbReference type="Gene3D" id="1.10.530.10">
    <property type="match status" value="1"/>
</dbReference>
<dbReference type="SUPFAM" id="SSF53955">
    <property type="entry name" value="Lysozyme-like"/>
    <property type="match status" value="1"/>
</dbReference>
<feature type="domain" description="Transglycosylase SLT" evidence="2">
    <location>
        <begin position="31"/>
        <end position="237"/>
    </location>
</feature>
<dbReference type="Proteomes" id="UP000186002">
    <property type="component" value="Unassembled WGS sequence"/>
</dbReference>
<evidence type="ECO:0000256" key="1">
    <source>
        <dbReference type="SAM" id="SignalP"/>
    </source>
</evidence>
<organism evidence="3 4">
    <name type="scientific">Roseibium suaedae</name>
    <dbReference type="NCBI Taxonomy" id="735517"/>
    <lineage>
        <taxon>Bacteria</taxon>
        <taxon>Pseudomonadati</taxon>
        <taxon>Pseudomonadota</taxon>
        <taxon>Alphaproteobacteria</taxon>
        <taxon>Hyphomicrobiales</taxon>
        <taxon>Stappiaceae</taxon>
        <taxon>Roseibium</taxon>
    </lineage>
</organism>
<dbReference type="NCBIfam" id="TIGR02283">
    <property type="entry name" value="MltB_2"/>
    <property type="match status" value="1"/>
</dbReference>
<dbReference type="GO" id="GO:0008933">
    <property type="term" value="F:peptidoglycan lytic transglycosylase activity"/>
    <property type="evidence" value="ECO:0007669"/>
    <property type="project" value="TreeGrafter"/>
</dbReference>
<dbReference type="EMBL" id="FRBW01000004">
    <property type="protein sequence ID" value="SHM97896.1"/>
    <property type="molecule type" value="Genomic_DNA"/>
</dbReference>
<feature type="signal peptide" evidence="1">
    <location>
        <begin position="1"/>
        <end position="21"/>
    </location>
</feature>
<dbReference type="OrthoDB" id="9808544at2"/>
<dbReference type="InterPro" id="IPR043426">
    <property type="entry name" value="MltB-like"/>
</dbReference>
<proteinExistence type="predicted"/>
<reference evidence="3 4" key="1">
    <citation type="submission" date="2016-11" db="EMBL/GenBank/DDBJ databases">
        <authorList>
            <person name="Jaros S."/>
            <person name="Januszkiewicz K."/>
            <person name="Wedrychowicz H."/>
        </authorList>
    </citation>
    <scope>NUCLEOTIDE SEQUENCE [LARGE SCALE GENOMIC DNA]</scope>
    <source>
        <strain evidence="3 4">DSM 22153</strain>
    </source>
</reference>
<dbReference type="CDD" id="cd13399">
    <property type="entry name" value="Slt35-like"/>
    <property type="match status" value="1"/>
</dbReference>
<dbReference type="InterPro" id="IPR023346">
    <property type="entry name" value="Lysozyme-like_dom_sf"/>
</dbReference>
<feature type="chain" id="PRO_5009928351" evidence="1">
    <location>
        <begin position="22"/>
        <end position="269"/>
    </location>
</feature>
<protein>
    <submittedName>
        <fullName evidence="3">Lytic murein transglycosylase</fullName>
    </submittedName>
</protein>
<accession>A0A1M7N4J0</accession>
<evidence type="ECO:0000313" key="3">
    <source>
        <dbReference type="EMBL" id="SHM97896.1"/>
    </source>
</evidence>
<dbReference type="AlphaFoldDB" id="A0A1M7N4J0"/>
<dbReference type="PANTHER" id="PTHR30163">
    <property type="entry name" value="MEMBRANE-BOUND LYTIC MUREIN TRANSGLYCOSYLASE B"/>
    <property type="match status" value="1"/>
</dbReference>
<sequence length="269" mass="29972">MRRFLIAFTGTLALLSAPGWAAQCGNSAAGFETWKQSFIAEAPSHGLKQQVVEGALRNVSYSAKVIKLDRNQHSFKLSFEQFYRKRVNDAMIRRGQQMNKIHGRILGKIEQKYGVPAPIILAIWGLETNYGGFSGNMPVIQSLATLAYDCRRTAFFTNELISALTIVQSRDMKPEDLRGAWAGEIGQTQFMASSYVKYAVDYDRDGRRDLIRSVPDVLASTANYLAQKGWRAGQGWGPGTANYEVLKQWNKASVYVQTISVMAEKIGSN</sequence>
<name>A0A1M7N4J0_9HYPH</name>
<dbReference type="PANTHER" id="PTHR30163:SF8">
    <property type="entry name" value="LYTIC MUREIN TRANSGLYCOSYLASE"/>
    <property type="match status" value="1"/>
</dbReference>
<dbReference type="STRING" id="735517.SAMN05444272_3679"/>
<dbReference type="Gene3D" id="1.10.8.350">
    <property type="entry name" value="Bacterial muramidase"/>
    <property type="match status" value="1"/>
</dbReference>
<keyword evidence="1" id="KW-0732">Signal</keyword>
<dbReference type="FunFam" id="1.10.8.350:FF:000001">
    <property type="entry name" value="Lytic murein transglycosylase B"/>
    <property type="match status" value="1"/>
</dbReference>
<evidence type="ECO:0000313" key="4">
    <source>
        <dbReference type="Proteomes" id="UP000186002"/>
    </source>
</evidence>
<dbReference type="InterPro" id="IPR031304">
    <property type="entry name" value="SLT_2"/>
</dbReference>